<evidence type="ECO:0008006" key="4">
    <source>
        <dbReference type="Google" id="ProtNLM"/>
    </source>
</evidence>
<dbReference type="PANTHER" id="PTHR23035">
    <property type="entry name" value="CILIA- AND FLAGELLA-ASSOCIATED PROTEIN 97-RELATED"/>
    <property type="match status" value="1"/>
</dbReference>
<feature type="compositionally biased region" description="Basic and acidic residues" evidence="1">
    <location>
        <begin position="18"/>
        <end position="36"/>
    </location>
</feature>
<evidence type="ECO:0000256" key="1">
    <source>
        <dbReference type="SAM" id="MobiDB-lite"/>
    </source>
</evidence>
<feature type="region of interest" description="Disordered" evidence="1">
    <location>
        <begin position="75"/>
        <end position="112"/>
    </location>
</feature>
<dbReference type="OrthoDB" id="515313at2759"/>
<dbReference type="InterPro" id="IPR038791">
    <property type="entry name" value="Cfap97/Hemingway"/>
</dbReference>
<evidence type="ECO:0000313" key="3">
    <source>
        <dbReference type="Proteomes" id="UP001152622"/>
    </source>
</evidence>
<dbReference type="GO" id="GO:0007283">
    <property type="term" value="P:spermatogenesis"/>
    <property type="evidence" value="ECO:0007669"/>
    <property type="project" value="TreeGrafter"/>
</dbReference>
<feature type="compositionally biased region" description="Acidic residues" evidence="1">
    <location>
        <begin position="8"/>
        <end position="17"/>
    </location>
</feature>
<keyword evidence="3" id="KW-1185">Reference proteome</keyword>
<protein>
    <recommendedName>
        <fullName evidence="4">Cilia- and flagella-associated protein 97</fullName>
    </recommendedName>
</protein>
<gene>
    <name evidence="2" type="ORF">SKAU_G00217300</name>
</gene>
<dbReference type="AlphaFoldDB" id="A0A9Q1FAK1"/>
<accession>A0A9Q1FAK1</accession>
<evidence type="ECO:0000313" key="2">
    <source>
        <dbReference type="EMBL" id="KAJ8354163.1"/>
    </source>
</evidence>
<comment type="caution">
    <text evidence="2">The sequence shown here is derived from an EMBL/GenBank/DDBJ whole genome shotgun (WGS) entry which is preliminary data.</text>
</comment>
<dbReference type="EMBL" id="JAINUF010000007">
    <property type="protein sequence ID" value="KAJ8354163.1"/>
    <property type="molecule type" value="Genomic_DNA"/>
</dbReference>
<feature type="region of interest" description="Disordered" evidence="1">
    <location>
        <begin position="1"/>
        <end position="44"/>
    </location>
</feature>
<name>A0A9Q1FAK1_SYNKA</name>
<dbReference type="Proteomes" id="UP001152622">
    <property type="component" value="Chromosome 7"/>
</dbReference>
<reference evidence="2" key="1">
    <citation type="journal article" date="2023" name="Science">
        <title>Genome structures resolve the early diversification of teleost fishes.</title>
        <authorList>
            <person name="Parey E."/>
            <person name="Louis A."/>
            <person name="Montfort J."/>
            <person name="Bouchez O."/>
            <person name="Roques C."/>
            <person name="Iampietro C."/>
            <person name="Lluch J."/>
            <person name="Castinel A."/>
            <person name="Donnadieu C."/>
            <person name="Desvignes T."/>
            <person name="Floi Bucao C."/>
            <person name="Jouanno E."/>
            <person name="Wen M."/>
            <person name="Mejri S."/>
            <person name="Dirks R."/>
            <person name="Jansen H."/>
            <person name="Henkel C."/>
            <person name="Chen W.J."/>
            <person name="Zahm M."/>
            <person name="Cabau C."/>
            <person name="Klopp C."/>
            <person name="Thompson A.W."/>
            <person name="Robinson-Rechavi M."/>
            <person name="Braasch I."/>
            <person name="Lecointre G."/>
            <person name="Bobe J."/>
            <person name="Postlethwait J.H."/>
            <person name="Berthelot C."/>
            <person name="Roest Crollius H."/>
            <person name="Guiguen Y."/>
        </authorList>
    </citation>
    <scope>NUCLEOTIDE SEQUENCE</scope>
    <source>
        <strain evidence="2">WJC10195</strain>
    </source>
</reference>
<sequence length="139" mass="15919">MPNTKDEGETEQFFDSDEGGRKEEEDINSRELEQQAKAKKKLRPQLGACVRLYHSAVNRKRGMEKIDRENQALLRRLDTMKPSRGMSRTEQLAEYDRQAPYRGLPAPGPSNIGPIRSADHFKLMLKAHHSRAKLSGFLQ</sequence>
<dbReference type="PANTHER" id="PTHR23035:SF1">
    <property type="entry name" value="CILIA- AND FLAGELLA-ASSOCIATED PROTEIN 97"/>
    <property type="match status" value="1"/>
</dbReference>
<proteinExistence type="predicted"/>
<organism evidence="2 3">
    <name type="scientific">Synaphobranchus kaupii</name>
    <name type="common">Kaup's arrowtooth eel</name>
    <dbReference type="NCBI Taxonomy" id="118154"/>
    <lineage>
        <taxon>Eukaryota</taxon>
        <taxon>Metazoa</taxon>
        <taxon>Chordata</taxon>
        <taxon>Craniata</taxon>
        <taxon>Vertebrata</taxon>
        <taxon>Euteleostomi</taxon>
        <taxon>Actinopterygii</taxon>
        <taxon>Neopterygii</taxon>
        <taxon>Teleostei</taxon>
        <taxon>Anguilliformes</taxon>
        <taxon>Synaphobranchidae</taxon>
        <taxon>Synaphobranchus</taxon>
    </lineage>
</organism>